<dbReference type="Proteomes" id="UP000579281">
    <property type="component" value="Unassembled WGS sequence"/>
</dbReference>
<accession>A0A841KRI0</accession>
<dbReference type="AlphaFoldDB" id="A0A841KRI0"/>
<evidence type="ECO:0000313" key="2">
    <source>
        <dbReference type="Proteomes" id="UP000579281"/>
    </source>
</evidence>
<reference evidence="1 2" key="1">
    <citation type="submission" date="2020-08" db="EMBL/GenBank/DDBJ databases">
        <title>Genomic Encyclopedia of Type Strains, Phase IV (KMG-IV): sequencing the most valuable type-strain genomes for metagenomic binning, comparative biology and taxonomic classification.</title>
        <authorList>
            <person name="Goeker M."/>
        </authorList>
    </citation>
    <scope>NUCLEOTIDE SEQUENCE [LARGE SCALE GENOMIC DNA]</scope>
    <source>
        <strain evidence="1 2">DSM 103526</strain>
    </source>
</reference>
<evidence type="ECO:0008006" key="3">
    <source>
        <dbReference type="Google" id="ProtNLM"/>
    </source>
</evidence>
<comment type="caution">
    <text evidence="1">The sequence shown here is derived from an EMBL/GenBank/DDBJ whole genome shotgun (WGS) entry which is preliminary data.</text>
</comment>
<keyword evidence="2" id="KW-1185">Reference proteome</keyword>
<name>A0A841KRI0_9FIRM</name>
<gene>
    <name evidence="1" type="ORF">HNQ80_000831</name>
</gene>
<sequence>MIISFKRNLGNKDRTIRILLGSFLLIEGILGY</sequence>
<proteinExistence type="predicted"/>
<protein>
    <recommendedName>
        <fullName evidence="3">DUF2892 domain-containing protein</fullName>
    </recommendedName>
</protein>
<evidence type="ECO:0000313" key="1">
    <source>
        <dbReference type="EMBL" id="MBB6214748.1"/>
    </source>
</evidence>
<organism evidence="1 2">
    <name type="scientific">Anaerosolibacter carboniphilus</name>
    <dbReference type="NCBI Taxonomy" id="1417629"/>
    <lineage>
        <taxon>Bacteria</taxon>
        <taxon>Bacillati</taxon>
        <taxon>Bacillota</taxon>
        <taxon>Clostridia</taxon>
        <taxon>Peptostreptococcales</taxon>
        <taxon>Thermotaleaceae</taxon>
        <taxon>Anaerosolibacter</taxon>
    </lineage>
</organism>
<dbReference type="EMBL" id="JACHEN010000003">
    <property type="protein sequence ID" value="MBB6214748.1"/>
    <property type="molecule type" value="Genomic_DNA"/>
</dbReference>